<dbReference type="Proteomes" id="UP000777784">
    <property type="component" value="Unassembled WGS sequence"/>
</dbReference>
<name>A0A948S0Q2_UNCEI</name>
<dbReference type="CDD" id="cd03801">
    <property type="entry name" value="GT4_PimA-like"/>
    <property type="match status" value="1"/>
</dbReference>
<feature type="domain" description="Glycosyl transferase family 1" evidence="1">
    <location>
        <begin position="182"/>
        <end position="344"/>
    </location>
</feature>
<sequence>MNELIELINNEVNVSIFSLDLPNHDILHQEISRNDLLSRTFYFRFRNILKLRSKFGFLMKLLAQNKSGSSQRIKLAYFAQLAQEMKCDRLHSHFVHKQADVISRLSDLPLSITAHCYEEQAMSEDAKRRLEKIIERCAFVVTATDFAKAGLSKLAPRDTKKIKTIRCGISLRKFSSQDIRRSTTFNIVSVAGLYPRKGTRYLIEALGLIKNKADYKLYLVGDGPERPNLEEVVDAWGISGFVEFIGHADSEAVLNYLKIADCFVLPCIVTGDGLMDGLPVALMEAMAMRIPTISTPVAGVPELIIHDQNGLVVPQADPRALSRAIMRLYDNRELCELLGRNAREKIEKEYDVKITAKQLAREFCNA</sequence>
<dbReference type="GO" id="GO:0016757">
    <property type="term" value="F:glycosyltransferase activity"/>
    <property type="evidence" value="ECO:0007669"/>
    <property type="project" value="InterPro"/>
</dbReference>
<dbReference type="PANTHER" id="PTHR12526:SF630">
    <property type="entry name" value="GLYCOSYLTRANSFERASE"/>
    <property type="match status" value="1"/>
</dbReference>
<dbReference type="Pfam" id="PF00534">
    <property type="entry name" value="Glycos_transf_1"/>
    <property type="match status" value="1"/>
</dbReference>
<evidence type="ECO:0000313" key="3">
    <source>
        <dbReference type="Proteomes" id="UP000777784"/>
    </source>
</evidence>
<dbReference type="Gene3D" id="3.40.50.2000">
    <property type="entry name" value="Glycogen Phosphorylase B"/>
    <property type="match status" value="2"/>
</dbReference>
<gene>
    <name evidence="2" type="ORF">KJ970_21245</name>
</gene>
<evidence type="ECO:0000313" key="2">
    <source>
        <dbReference type="EMBL" id="MBU2693451.1"/>
    </source>
</evidence>
<dbReference type="SUPFAM" id="SSF53756">
    <property type="entry name" value="UDP-Glycosyltransferase/glycogen phosphorylase"/>
    <property type="match status" value="1"/>
</dbReference>
<dbReference type="AlphaFoldDB" id="A0A948S0Q2"/>
<dbReference type="InterPro" id="IPR001296">
    <property type="entry name" value="Glyco_trans_1"/>
</dbReference>
<evidence type="ECO:0000259" key="1">
    <source>
        <dbReference type="Pfam" id="PF00534"/>
    </source>
</evidence>
<protein>
    <submittedName>
        <fullName evidence="2">Glycosyltransferase family 4 protein</fullName>
    </submittedName>
</protein>
<dbReference type="EMBL" id="JAHJDP010000123">
    <property type="protein sequence ID" value="MBU2693451.1"/>
    <property type="molecule type" value="Genomic_DNA"/>
</dbReference>
<reference evidence="2" key="1">
    <citation type="submission" date="2021-05" db="EMBL/GenBank/DDBJ databases">
        <title>Energy efficiency and biological interactions define the core microbiome of deep oligotrophic groundwater.</title>
        <authorList>
            <person name="Mehrshad M."/>
            <person name="Lopez-Fernandez M."/>
            <person name="Bell E."/>
            <person name="Bernier-Latmani R."/>
            <person name="Bertilsson S."/>
            <person name="Dopson M."/>
        </authorList>
    </citation>
    <scope>NUCLEOTIDE SEQUENCE</scope>
    <source>
        <strain evidence="2">Modern_marine.mb.64</strain>
    </source>
</reference>
<proteinExistence type="predicted"/>
<dbReference type="PANTHER" id="PTHR12526">
    <property type="entry name" value="GLYCOSYLTRANSFERASE"/>
    <property type="match status" value="1"/>
</dbReference>
<accession>A0A948S0Q2</accession>
<comment type="caution">
    <text evidence="2">The sequence shown here is derived from an EMBL/GenBank/DDBJ whole genome shotgun (WGS) entry which is preliminary data.</text>
</comment>
<organism evidence="2 3">
    <name type="scientific">Eiseniibacteriota bacterium</name>
    <dbReference type="NCBI Taxonomy" id="2212470"/>
    <lineage>
        <taxon>Bacteria</taxon>
        <taxon>Candidatus Eiseniibacteriota</taxon>
    </lineage>
</organism>